<protein>
    <submittedName>
        <fullName evidence="2">Excinuclease ATPase subunit</fullName>
    </submittedName>
</protein>
<evidence type="ECO:0000256" key="1">
    <source>
        <dbReference type="SAM" id="SignalP"/>
    </source>
</evidence>
<feature type="chain" id="PRO_5046696973" evidence="1">
    <location>
        <begin position="24"/>
        <end position="149"/>
    </location>
</feature>
<keyword evidence="1" id="KW-0732">Signal</keyword>
<gene>
    <name evidence="2" type="ORF">H8L32_20395</name>
</gene>
<evidence type="ECO:0000313" key="3">
    <source>
        <dbReference type="Proteomes" id="UP000650424"/>
    </source>
</evidence>
<name>A0ABR6ZVE0_9BURK</name>
<dbReference type="Proteomes" id="UP000650424">
    <property type="component" value="Unassembled WGS sequence"/>
</dbReference>
<dbReference type="EMBL" id="JACOGF010000011">
    <property type="protein sequence ID" value="MBC3919841.1"/>
    <property type="molecule type" value="Genomic_DNA"/>
</dbReference>
<reference evidence="2 3" key="1">
    <citation type="submission" date="2020-08" db="EMBL/GenBank/DDBJ databases">
        <title>Novel species isolated from subtropical streams in China.</title>
        <authorList>
            <person name="Lu H."/>
        </authorList>
    </citation>
    <scope>NUCLEOTIDE SEQUENCE [LARGE SCALE GENOMIC DNA]</scope>
    <source>
        <strain evidence="2 3">CY18W</strain>
    </source>
</reference>
<proteinExistence type="predicted"/>
<evidence type="ECO:0000313" key="2">
    <source>
        <dbReference type="EMBL" id="MBC3919841.1"/>
    </source>
</evidence>
<organism evidence="2 3">
    <name type="scientific">Undibacterium hunanense</name>
    <dbReference type="NCBI Taxonomy" id="2762292"/>
    <lineage>
        <taxon>Bacteria</taxon>
        <taxon>Pseudomonadati</taxon>
        <taxon>Pseudomonadota</taxon>
        <taxon>Betaproteobacteria</taxon>
        <taxon>Burkholderiales</taxon>
        <taxon>Oxalobacteraceae</taxon>
        <taxon>Undibacterium</taxon>
    </lineage>
</organism>
<accession>A0ABR6ZVE0</accession>
<sequence length="149" mass="16185">MKKLLSTLIALTTLAGFALPVAAADNVVMLPIATAMATNNAQYRLGDKVKYYFGSQATPPVLKKILNDQTNKKTNALNKSTEQACNWVFLSAMLQLKKRAESSGANAVVNIVSNYDNVEKSSETEFECHVNALMAGVVLKADFVKIDNK</sequence>
<dbReference type="RefSeq" id="WP_186949088.1">
    <property type="nucleotide sequence ID" value="NZ_JACOGF010000011.1"/>
</dbReference>
<dbReference type="Gene3D" id="3.30.110.70">
    <property type="entry name" value="Hypothetical protein apc22750. Chain B"/>
    <property type="match status" value="1"/>
</dbReference>
<keyword evidence="3" id="KW-1185">Reference proteome</keyword>
<comment type="caution">
    <text evidence="2">The sequence shown here is derived from an EMBL/GenBank/DDBJ whole genome shotgun (WGS) entry which is preliminary data.</text>
</comment>
<feature type="signal peptide" evidence="1">
    <location>
        <begin position="1"/>
        <end position="23"/>
    </location>
</feature>